<evidence type="ECO:0000313" key="2">
    <source>
        <dbReference type="EMBL" id="ROV86853.1"/>
    </source>
</evidence>
<dbReference type="Proteomes" id="UP000283895">
    <property type="component" value="Unassembled WGS sequence"/>
</dbReference>
<protein>
    <submittedName>
        <fullName evidence="2">Uncharacterized protein</fullName>
    </submittedName>
</protein>
<dbReference type="EMBL" id="LKEA01000125">
    <property type="protein sequence ID" value="ROV86853.1"/>
    <property type="molecule type" value="Genomic_DNA"/>
</dbReference>
<dbReference type="PANTHER" id="PTHR40788:SF2">
    <property type="entry name" value="CLR5 DOMAIN-CONTAINING PROTEIN"/>
    <property type="match status" value="1"/>
</dbReference>
<evidence type="ECO:0000313" key="3">
    <source>
        <dbReference type="Proteomes" id="UP000283895"/>
    </source>
</evidence>
<keyword evidence="3" id="KW-1185">Reference proteome</keyword>
<accession>A0A423V859</accession>
<name>A0A423V859_9PEZI</name>
<organism evidence="2 3">
    <name type="scientific">Cytospora schulzeri</name>
    <dbReference type="NCBI Taxonomy" id="448051"/>
    <lineage>
        <taxon>Eukaryota</taxon>
        <taxon>Fungi</taxon>
        <taxon>Dikarya</taxon>
        <taxon>Ascomycota</taxon>
        <taxon>Pezizomycotina</taxon>
        <taxon>Sordariomycetes</taxon>
        <taxon>Sordariomycetidae</taxon>
        <taxon>Diaporthales</taxon>
        <taxon>Cytosporaceae</taxon>
        <taxon>Cytospora</taxon>
    </lineage>
</organism>
<reference evidence="2 3" key="1">
    <citation type="submission" date="2015-09" db="EMBL/GenBank/DDBJ databases">
        <title>Host preference determinants of Valsa canker pathogens revealed by comparative genomics.</title>
        <authorList>
            <person name="Yin Z."/>
            <person name="Huang L."/>
        </authorList>
    </citation>
    <scope>NUCLEOTIDE SEQUENCE [LARGE SCALE GENOMIC DNA]</scope>
    <source>
        <strain evidence="2 3">03-1</strain>
    </source>
</reference>
<feature type="region of interest" description="Disordered" evidence="1">
    <location>
        <begin position="1"/>
        <end position="38"/>
    </location>
</feature>
<comment type="caution">
    <text evidence="2">The sequence shown here is derived from an EMBL/GenBank/DDBJ whole genome shotgun (WGS) entry which is preliminary data.</text>
</comment>
<sequence length="149" mass="16793">MATVHRPDFEAFKKESRQGRDVKSPPKEPSKTTVTRDLDTLNKPLSTLYFGLSPGGNSGSSNKLDEISPLEDLNPADFLHALTCTGFTAEKLYGSVWQFRPTALDVERSIQFHQPHPRGKIPLRIARRHGRRLNRAYGWFGGMFVLKKG</sequence>
<dbReference type="PANTHER" id="PTHR40788">
    <property type="entry name" value="CLR5 DOMAIN-CONTAINING PROTEIN-RELATED"/>
    <property type="match status" value="1"/>
</dbReference>
<dbReference type="OrthoDB" id="2922289at2759"/>
<dbReference type="AlphaFoldDB" id="A0A423V859"/>
<proteinExistence type="predicted"/>
<gene>
    <name evidence="2" type="ORF">VMCG_10877</name>
</gene>
<evidence type="ECO:0000256" key="1">
    <source>
        <dbReference type="SAM" id="MobiDB-lite"/>
    </source>
</evidence>
<dbReference type="STRING" id="356882.A0A423V859"/>